<dbReference type="EMBL" id="BMQA01000051">
    <property type="protein sequence ID" value="GGJ56389.1"/>
    <property type="molecule type" value="Genomic_DNA"/>
</dbReference>
<evidence type="ECO:0000313" key="1">
    <source>
        <dbReference type="EMBL" id="GGJ56389.1"/>
    </source>
</evidence>
<dbReference type="Pfam" id="PF19979">
    <property type="entry name" value="DUF6415"/>
    <property type="match status" value="1"/>
</dbReference>
<protein>
    <submittedName>
        <fullName evidence="1">Uncharacterized protein</fullName>
    </submittedName>
</protein>
<dbReference type="AlphaFoldDB" id="A0A917P2S1"/>
<accession>A0A917P2S1</accession>
<proteinExistence type="predicted"/>
<comment type="caution">
    <text evidence="1">The sequence shown here is derived from an EMBL/GenBank/DDBJ whole genome shotgun (WGS) entry which is preliminary data.</text>
</comment>
<reference evidence="1" key="2">
    <citation type="submission" date="2020-09" db="EMBL/GenBank/DDBJ databases">
        <authorList>
            <person name="Sun Q."/>
            <person name="Ohkuma M."/>
        </authorList>
    </citation>
    <scope>NUCLEOTIDE SEQUENCE</scope>
    <source>
        <strain evidence="1">JCM 3086</strain>
    </source>
</reference>
<dbReference type="InterPro" id="IPR046300">
    <property type="entry name" value="DUF6415"/>
</dbReference>
<organism evidence="1 2">
    <name type="scientific">Streptomyces brasiliensis</name>
    <dbReference type="NCBI Taxonomy" id="1954"/>
    <lineage>
        <taxon>Bacteria</taxon>
        <taxon>Bacillati</taxon>
        <taxon>Actinomycetota</taxon>
        <taxon>Actinomycetes</taxon>
        <taxon>Kitasatosporales</taxon>
        <taxon>Streptomycetaceae</taxon>
        <taxon>Streptomyces</taxon>
    </lineage>
</organism>
<name>A0A917P2S1_9ACTN</name>
<gene>
    <name evidence="1" type="ORF">GCM10010121_078700</name>
</gene>
<reference evidence="1" key="1">
    <citation type="journal article" date="2014" name="Int. J. Syst. Evol. Microbiol.">
        <title>Complete genome sequence of Corynebacterium casei LMG S-19264T (=DSM 44701T), isolated from a smear-ripened cheese.</title>
        <authorList>
            <consortium name="US DOE Joint Genome Institute (JGI-PGF)"/>
            <person name="Walter F."/>
            <person name="Albersmeier A."/>
            <person name="Kalinowski J."/>
            <person name="Ruckert C."/>
        </authorList>
    </citation>
    <scope>NUCLEOTIDE SEQUENCE</scope>
    <source>
        <strain evidence="1">JCM 3086</strain>
    </source>
</reference>
<sequence length="168" mass="18635">MFRLVPSSSHAPESAKHTASVARFPRLLEPSMSSTTYRYVPRWEPPLPAEKLRVVLAKVRGWDPLHLPSIYDDLNAVLGEHTPAVDEVDELGERLRGALAQLGCIAVADPHDEPDTATLALVERSRALRAEETSGGYRQGLGLIRRMAWTTADLIDQMVQTRQISDVD</sequence>
<evidence type="ECO:0000313" key="2">
    <source>
        <dbReference type="Proteomes" id="UP000657574"/>
    </source>
</evidence>
<dbReference type="Proteomes" id="UP000657574">
    <property type="component" value="Unassembled WGS sequence"/>
</dbReference>
<keyword evidence="2" id="KW-1185">Reference proteome</keyword>